<reference evidence="3 4" key="1">
    <citation type="journal article" date="2016" name="Front. Microbiol.">
        <title>Microevolution Analysis of Bacillus coahuilensis Unveils Differences in Phosphorus Acquisition Strategies and Their Regulation.</title>
        <authorList>
            <person name="Gomez-Lunar Z."/>
            <person name="Hernandez-Gonzalez I."/>
            <person name="Rodriguez-Torres M.D."/>
            <person name="Souza V."/>
            <person name="Olmedo-Alvarez G."/>
        </authorList>
    </citation>
    <scope>NUCLEOTIDE SEQUENCE [LARGE SCALE GENOMIC DNA]</scope>
    <source>
        <strain evidence="4">p1.1.43</strain>
    </source>
</reference>
<dbReference type="SUPFAM" id="SSF53955">
    <property type="entry name" value="Lysozyme-like"/>
    <property type="match status" value="1"/>
</dbReference>
<dbReference type="PANTHER" id="PTHR30163:SF8">
    <property type="entry name" value="LYTIC MUREIN TRANSGLYCOSYLASE"/>
    <property type="match status" value="1"/>
</dbReference>
<dbReference type="EMBL" id="LDYG01000027">
    <property type="protein sequence ID" value="KUP06748.1"/>
    <property type="molecule type" value="Genomic_DNA"/>
</dbReference>
<accession>A0A147K8V2</accession>
<evidence type="ECO:0000313" key="4">
    <source>
        <dbReference type="Proteomes" id="UP000074108"/>
    </source>
</evidence>
<sequence>MSTSKNKKSKSKSFSITTILALPFLLLGVYFVLDENVTDSMRLAQSEYVPNEYIPIYQQAEEMYGVPWELLAAHHRVETRFSTMSSMVSPVGAVGHLQFMPCTFVGWTHPTCGGLGEGSISSEELTDLKTIEKYGGYGVDGNGDGYADPWNLEDAVFSAANYLANNGADSGKIEEAIFAYNHSHEYVDEVMYYMNLYTN</sequence>
<keyword evidence="4" id="KW-1185">Reference proteome</keyword>
<dbReference type="AlphaFoldDB" id="A0A147K8V2"/>
<dbReference type="Pfam" id="PF13406">
    <property type="entry name" value="SLT_2"/>
    <property type="match status" value="1"/>
</dbReference>
<evidence type="ECO:0000256" key="1">
    <source>
        <dbReference type="SAM" id="Phobius"/>
    </source>
</evidence>
<dbReference type="PANTHER" id="PTHR30163">
    <property type="entry name" value="MEMBRANE-BOUND LYTIC MUREIN TRANSGLYCOSYLASE B"/>
    <property type="match status" value="1"/>
</dbReference>
<organism evidence="3 4">
    <name type="scientific">Bacillus coahuilensis p1.1.43</name>
    <dbReference type="NCBI Taxonomy" id="1150625"/>
    <lineage>
        <taxon>Bacteria</taxon>
        <taxon>Bacillati</taxon>
        <taxon>Bacillota</taxon>
        <taxon>Bacilli</taxon>
        <taxon>Bacillales</taxon>
        <taxon>Bacillaceae</taxon>
        <taxon>Bacillus</taxon>
    </lineage>
</organism>
<dbReference type="Gene3D" id="1.10.530.10">
    <property type="match status" value="1"/>
</dbReference>
<name>A0A147K8V2_9BACI</name>
<dbReference type="PATRIC" id="fig|1150625.3.peg.1526"/>
<dbReference type="InterPro" id="IPR023346">
    <property type="entry name" value="Lysozyme-like_dom_sf"/>
</dbReference>
<evidence type="ECO:0000313" key="3">
    <source>
        <dbReference type="EMBL" id="KUP06748.1"/>
    </source>
</evidence>
<gene>
    <name evidence="3" type="ORF">Q75_07270</name>
</gene>
<dbReference type="GO" id="GO:0009253">
    <property type="term" value="P:peptidoglycan catabolic process"/>
    <property type="evidence" value="ECO:0007669"/>
    <property type="project" value="TreeGrafter"/>
</dbReference>
<dbReference type="STRING" id="1150625.Q75_07270"/>
<dbReference type="Proteomes" id="UP000074108">
    <property type="component" value="Unassembled WGS sequence"/>
</dbReference>
<keyword evidence="1" id="KW-1133">Transmembrane helix</keyword>
<evidence type="ECO:0000259" key="2">
    <source>
        <dbReference type="Pfam" id="PF13406"/>
    </source>
</evidence>
<dbReference type="GO" id="GO:0008933">
    <property type="term" value="F:peptidoglycan lytic transglycosylase activity"/>
    <property type="evidence" value="ECO:0007669"/>
    <property type="project" value="TreeGrafter"/>
</dbReference>
<keyword evidence="1" id="KW-0472">Membrane</keyword>
<comment type="caution">
    <text evidence="3">The sequence shown here is derived from an EMBL/GenBank/DDBJ whole genome shotgun (WGS) entry which is preliminary data.</text>
</comment>
<protein>
    <recommendedName>
        <fullName evidence="2">Transglycosylase SLT domain-containing protein</fullName>
    </recommendedName>
</protein>
<dbReference type="RefSeq" id="WP_059350916.1">
    <property type="nucleotide sequence ID" value="NZ_LDYG01000027.1"/>
</dbReference>
<feature type="domain" description="Transglycosylase SLT" evidence="2">
    <location>
        <begin position="133"/>
        <end position="171"/>
    </location>
</feature>
<feature type="transmembrane region" description="Helical" evidence="1">
    <location>
        <begin position="12"/>
        <end position="33"/>
    </location>
</feature>
<dbReference type="CDD" id="cd13399">
    <property type="entry name" value="Slt35-like"/>
    <property type="match status" value="1"/>
</dbReference>
<dbReference type="OrthoDB" id="9809488at2"/>
<dbReference type="InterPro" id="IPR031304">
    <property type="entry name" value="SLT_2"/>
</dbReference>
<dbReference type="InterPro" id="IPR043426">
    <property type="entry name" value="MltB-like"/>
</dbReference>
<proteinExistence type="predicted"/>
<keyword evidence="1" id="KW-0812">Transmembrane</keyword>